<accession>A0A829BQT5</accession>
<proteinExistence type="predicted"/>
<evidence type="ECO:0000256" key="1">
    <source>
        <dbReference type="SAM" id="Phobius"/>
    </source>
</evidence>
<reference evidence="2 3" key="1">
    <citation type="journal article" date="2013" name="Mol. Biol. Evol.">
        <title>Evolutionary and population genomics of the cavity causing bacteria Streptococcus mutans.</title>
        <authorList>
            <person name="Cornejo O.E."/>
            <person name="Lefebure T."/>
            <person name="Pavinski Bitar P.D."/>
            <person name="Lang P."/>
            <person name="Richards V.P."/>
            <person name="Eilertson K."/>
            <person name="Do T."/>
            <person name="Beighton D."/>
            <person name="Zeng L."/>
            <person name="Ahn S.J."/>
            <person name="Burne R.A."/>
            <person name="Siepel A."/>
            <person name="Bustamante C.D."/>
            <person name="Stanhope M.J."/>
        </authorList>
    </citation>
    <scope>NUCLEOTIDE SEQUENCE [LARGE SCALE GENOMIC DNA]</scope>
    <source>
        <strain evidence="2 3">SM6</strain>
    </source>
</reference>
<feature type="transmembrane region" description="Helical" evidence="1">
    <location>
        <begin position="6"/>
        <end position="38"/>
    </location>
</feature>
<keyword evidence="1" id="KW-0472">Membrane</keyword>
<keyword evidence="1" id="KW-0812">Transmembrane</keyword>
<dbReference type="AlphaFoldDB" id="A0A829BQT5"/>
<evidence type="ECO:0000313" key="3">
    <source>
        <dbReference type="Proteomes" id="UP000011676"/>
    </source>
</evidence>
<organism evidence="2 3">
    <name type="scientific">Streptococcus mutans SM6</name>
    <dbReference type="NCBI Taxonomy" id="857119"/>
    <lineage>
        <taxon>Bacteria</taxon>
        <taxon>Bacillati</taxon>
        <taxon>Bacillota</taxon>
        <taxon>Bacilli</taxon>
        <taxon>Lactobacillales</taxon>
        <taxon>Streptococcaceae</taxon>
        <taxon>Streptococcus</taxon>
    </lineage>
</organism>
<evidence type="ECO:0000313" key="2">
    <source>
        <dbReference type="EMBL" id="EMC25810.1"/>
    </source>
</evidence>
<protein>
    <submittedName>
        <fullName evidence="2">Uncharacterized protein</fullName>
    </submittedName>
</protein>
<name>A0A829BQT5_STRMG</name>
<dbReference type="Proteomes" id="UP000011676">
    <property type="component" value="Unassembled WGS sequence"/>
</dbReference>
<dbReference type="GeneID" id="93860619"/>
<dbReference type="RefSeq" id="WP_002261925.1">
    <property type="nucleotide sequence ID" value="NZ_AHSR01000001.1"/>
</dbReference>
<gene>
    <name evidence="2" type="ORF">SMU82_00130</name>
</gene>
<sequence length="44" mass="5006">MKRYYISYLSAAIFIVYGLFSSKLIFAALGLVFLLIGLRDSRSK</sequence>
<dbReference type="EMBL" id="AHSR01000001">
    <property type="protein sequence ID" value="EMC25810.1"/>
    <property type="molecule type" value="Genomic_DNA"/>
</dbReference>
<keyword evidence="1" id="KW-1133">Transmembrane helix</keyword>
<comment type="caution">
    <text evidence="2">The sequence shown here is derived from an EMBL/GenBank/DDBJ whole genome shotgun (WGS) entry which is preliminary data.</text>
</comment>